<accession>A0A195BFI0</accession>
<feature type="compositionally biased region" description="Polar residues" evidence="3">
    <location>
        <begin position="1"/>
        <end position="16"/>
    </location>
</feature>
<proteinExistence type="predicted"/>
<dbReference type="GO" id="GO:0080008">
    <property type="term" value="C:Cul4-RING E3 ubiquitin ligase complex"/>
    <property type="evidence" value="ECO:0007669"/>
    <property type="project" value="TreeGrafter"/>
</dbReference>
<sequence>MRTNQIKRNISRSQIQTSSDTSTEESDDSSDEVSSKRQKLNESVRNTNEGNLNDNTVTFQRNTLIAEQQNYHLISESVENESSNTNLRARSETTNNYQSTSYKHEDNGNKWEATKKDEWEKQEKDKDKDKNNEEADNLKIRKIFPNWHIVPEVINRQIGSNQLFERRFYSSLYAVEHLQLMYKLNESILNYQIIKLLNFNHKGNLLMCVICDMISIWDWAVGKKKYSFTNKDNFFISDTKWLSLENLIAFSDNFYQIYLLDIESNISMKLATHDGILKLAVHPEIPYVIFSAGIDSRVLSIDIRESKPKELFVVKENLLKVPLHSINFNPSNSNELCVAGQSYCVMVYDQRNVSKPLYKLWPNYVVNNDYVFVTSATYNYNGTEILVSYNHKELFLFNKLKTLSCGDYGHMYENYVDISQPIHAFWLIIVYNGYFFGPKSEYVISGSDNNIFIWEKNSECIIQYMTGDTLLVTHLASHPHIPILATCGFENNIKLWMPSKGKLSVMQSFGNVRM</sequence>
<evidence type="ECO:0000256" key="2">
    <source>
        <dbReference type="ARBA" id="ARBA00022737"/>
    </source>
</evidence>
<evidence type="ECO:0000313" key="5">
    <source>
        <dbReference type="Proteomes" id="UP000078540"/>
    </source>
</evidence>
<dbReference type="PANTHER" id="PTHR15574:SF21">
    <property type="entry name" value="DDB1- AND CUL4-ASSOCIATED FACTOR 8"/>
    <property type="match status" value="1"/>
</dbReference>
<dbReference type="Gene3D" id="2.130.10.10">
    <property type="entry name" value="YVTN repeat-like/Quinoprotein amine dehydrogenase"/>
    <property type="match status" value="2"/>
</dbReference>
<gene>
    <name evidence="4" type="ORF">ALC53_06637</name>
</gene>
<dbReference type="PANTHER" id="PTHR15574">
    <property type="entry name" value="WD REPEAT DOMAIN-CONTAINING FAMILY"/>
    <property type="match status" value="1"/>
</dbReference>
<protein>
    <submittedName>
        <fullName evidence="4">DDB1-and CUL4-associated factor 8</fullName>
    </submittedName>
</protein>
<dbReference type="InterPro" id="IPR001680">
    <property type="entry name" value="WD40_rpt"/>
</dbReference>
<reference evidence="4 5" key="1">
    <citation type="submission" date="2015-09" db="EMBL/GenBank/DDBJ databases">
        <title>Atta colombica WGS genome.</title>
        <authorList>
            <person name="Nygaard S."/>
            <person name="Hu H."/>
            <person name="Boomsma J."/>
            <person name="Zhang G."/>
        </authorList>
    </citation>
    <scope>NUCLEOTIDE SEQUENCE [LARGE SCALE GENOMIC DNA]</scope>
    <source>
        <strain evidence="4">Treedump-2</strain>
        <tissue evidence="4">Whole body</tissue>
    </source>
</reference>
<keyword evidence="1" id="KW-0853">WD repeat</keyword>
<dbReference type="SUPFAM" id="SSF50978">
    <property type="entry name" value="WD40 repeat-like"/>
    <property type="match status" value="1"/>
</dbReference>
<dbReference type="Pfam" id="PF00400">
    <property type="entry name" value="WD40"/>
    <property type="match status" value="1"/>
</dbReference>
<dbReference type="STRING" id="520822.A0A195BFI0"/>
<dbReference type="GO" id="GO:0005737">
    <property type="term" value="C:cytoplasm"/>
    <property type="evidence" value="ECO:0007669"/>
    <property type="project" value="TreeGrafter"/>
</dbReference>
<keyword evidence="2" id="KW-0677">Repeat</keyword>
<feature type="region of interest" description="Disordered" evidence="3">
    <location>
        <begin position="1"/>
        <end position="55"/>
    </location>
</feature>
<organism evidence="4 5">
    <name type="scientific">Atta colombica</name>
    <dbReference type="NCBI Taxonomy" id="520822"/>
    <lineage>
        <taxon>Eukaryota</taxon>
        <taxon>Metazoa</taxon>
        <taxon>Ecdysozoa</taxon>
        <taxon>Arthropoda</taxon>
        <taxon>Hexapoda</taxon>
        <taxon>Insecta</taxon>
        <taxon>Pterygota</taxon>
        <taxon>Neoptera</taxon>
        <taxon>Endopterygota</taxon>
        <taxon>Hymenoptera</taxon>
        <taxon>Apocrita</taxon>
        <taxon>Aculeata</taxon>
        <taxon>Formicoidea</taxon>
        <taxon>Formicidae</taxon>
        <taxon>Myrmicinae</taxon>
        <taxon>Atta</taxon>
    </lineage>
</organism>
<evidence type="ECO:0000256" key="1">
    <source>
        <dbReference type="ARBA" id="ARBA00022574"/>
    </source>
</evidence>
<feature type="compositionally biased region" description="Acidic residues" evidence="3">
    <location>
        <begin position="22"/>
        <end position="31"/>
    </location>
</feature>
<dbReference type="AlphaFoldDB" id="A0A195BFI0"/>
<feature type="compositionally biased region" description="Basic and acidic residues" evidence="3">
    <location>
        <begin position="33"/>
        <end position="42"/>
    </location>
</feature>
<dbReference type="Proteomes" id="UP000078540">
    <property type="component" value="Unassembled WGS sequence"/>
</dbReference>
<feature type="region of interest" description="Disordered" evidence="3">
    <location>
        <begin position="76"/>
        <end position="132"/>
    </location>
</feature>
<evidence type="ECO:0000313" key="4">
    <source>
        <dbReference type="EMBL" id="KYM82925.1"/>
    </source>
</evidence>
<name>A0A195BFI0_9HYME</name>
<feature type="compositionally biased region" description="Low complexity" evidence="3">
    <location>
        <begin position="76"/>
        <end position="86"/>
    </location>
</feature>
<dbReference type="InterPro" id="IPR015943">
    <property type="entry name" value="WD40/YVTN_repeat-like_dom_sf"/>
</dbReference>
<dbReference type="InterPro" id="IPR045151">
    <property type="entry name" value="DCAF8"/>
</dbReference>
<feature type="compositionally biased region" description="Polar residues" evidence="3">
    <location>
        <begin position="92"/>
        <end position="101"/>
    </location>
</feature>
<dbReference type="SMART" id="SM00320">
    <property type="entry name" value="WD40"/>
    <property type="match status" value="4"/>
</dbReference>
<evidence type="ECO:0000256" key="3">
    <source>
        <dbReference type="SAM" id="MobiDB-lite"/>
    </source>
</evidence>
<dbReference type="InterPro" id="IPR036322">
    <property type="entry name" value="WD40_repeat_dom_sf"/>
</dbReference>
<keyword evidence="5" id="KW-1185">Reference proteome</keyword>
<feature type="compositionally biased region" description="Polar residues" evidence="3">
    <location>
        <begin position="43"/>
        <end position="55"/>
    </location>
</feature>
<dbReference type="EMBL" id="KQ976504">
    <property type="protein sequence ID" value="KYM82925.1"/>
    <property type="molecule type" value="Genomic_DNA"/>
</dbReference>
<feature type="compositionally biased region" description="Basic and acidic residues" evidence="3">
    <location>
        <begin position="102"/>
        <end position="132"/>
    </location>
</feature>